<accession>A0A6V7UHF9</accession>
<evidence type="ECO:0000313" key="2">
    <source>
        <dbReference type="Proteomes" id="UP000580250"/>
    </source>
</evidence>
<name>A0A6V7UHF9_MELEN</name>
<evidence type="ECO:0000313" key="1">
    <source>
        <dbReference type="EMBL" id="CAD2155845.1"/>
    </source>
</evidence>
<organism evidence="1 2">
    <name type="scientific">Meloidogyne enterolobii</name>
    <name type="common">Root-knot nematode worm</name>
    <name type="synonym">Meloidogyne mayaguensis</name>
    <dbReference type="NCBI Taxonomy" id="390850"/>
    <lineage>
        <taxon>Eukaryota</taxon>
        <taxon>Metazoa</taxon>
        <taxon>Ecdysozoa</taxon>
        <taxon>Nematoda</taxon>
        <taxon>Chromadorea</taxon>
        <taxon>Rhabditida</taxon>
        <taxon>Tylenchina</taxon>
        <taxon>Tylenchomorpha</taxon>
        <taxon>Tylenchoidea</taxon>
        <taxon>Meloidogynidae</taxon>
        <taxon>Meloidogyninae</taxon>
        <taxon>Meloidogyne</taxon>
    </lineage>
</organism>
<proteinExistence type="predicted"/>
<dbReference type="EMBL" id="CAJEWN010000060">
    <property type="protein sequence ID" value="CAD2155845.1"/>
    <property type="molecule type" value="Genomic_DNA"/>
</dbReference>
<sequence length="319" mass="37423">MIKNLKIQFLIGQDPGEFILLKKEIENGAKSIVDRIGVGLTFIRKNKDLMGFNEKDSKLVADIEKAKLKLRSELYNAENFKNENLAEEIIQYDDAEGFKKKYTERFKKITRVAKNGIFEYVPLDEDFELEKHLRKYNDHTDATNGGAFVRCFKSYMEVVKLLKEYHDIITERINNADSTLEKEAVDEIKNYEVHVSCYHFYKILGAMYHILKVIAWSTPQTLTYNENIAKLYVMRNELLPKILEKLDTSEDTLDKDIKLFREVAKDKAHMQYKHMMDKQNMEGYAPGRTNFGGYMIISEENQFTNYVRAQFELKVVKLM</sequence>
<gene>
    <name evidence="1" type="ORF">MENT_LOCUS12030</name>
</gene>
<comment type="caution">
    <text evidence="1">The sequence shown here is derived from an EMBL/GenBank/DDBJ whole genome shotgun (WGS) entry which is preliminary data.</text>
</comment>
<protein>
    <submittedName>
        <fullName evidence="1">Uncharacterized protein</fullName>
    </submittedName>
</protein>
<dbReference type="Proteomes" id="UP000580250">
    <property type="component" value="Unassembled WGS sequence"/>
</dbReference>
<dbReference type="AlphaFoldDB" id="A0A6V7UHF9"/>
<reference evidence="1 2" key="1">
    <citation type="submission" date="2020-08" db="EMBL/GenBank/DDBJ databases">
        <authorList>
            <person name="Koutsovoulos G."/>
            <person name="Danchin GJ E."/>
        </authorList>
    </citation>
    <scope>NUCLEOTIDE SEQUENCE [LARGE SCALE GENOMIC DNA]</scope>
</reference>